<evidence type="ECO:0000259" key="4">
    <source>
        <dbReference type="PROSITE" id="PS50113"/>
    </source>
</evidence>
<gene>
    <name evidence="7" type="ordered locus">Arnit_0844</name>
</gene>
<dbReference type="AlphaFoldDB" id="D5V2S6"/>
<dbReference type="InterPro" id="IPR035965">
    <property type="entry name" value="PAS-like_dom_sf"/>
</dbReference>
<dbReference type="InterPro" id="IPR029787">
    <property type="entry name" value="Nucleotide_cyclase"/>
</dbReference>
<dbReference type="InterPro" id="IPR050706">
    <property type="entry name" value="Cyclic-di-GMP_PDE-like"/>
</dbReference>
<dbReference type="CDD" id="cd00130">
    <property type="entry name" value="PAS"/>
    <property type="match status" value="1"/>
</dbReference>
<feature type="domain" description="PAC" evidence="4">
    <location>
        <begin position="270"/>
        <end position="325"/>
    </location>
</feature>
<dbReference type="SMART" id="SM00091">
    <property type="entry name" value="PAS"/>
    <property type="match status" value="2"/>
</dbReference>
<dbReference type="InterPro" id="IPR043128">
    <property type="entry name" value="Rev_trsase/Diguanyl_cyclase"/>
</dbReference>
<evidence type="ECO:0000259" key="3">
    <source>
        <dbReference type="PROSITE" id="PS50112"/>
    </source>
</evidence>
<keyword evidence="2" id="KW-1133">Transmembrane helix</keyword>
<feature type="coiled-coil region" evidence="1">
    <location>
        <begin position="453"/>
        <end position="491"/>
    </location>
</feature>
<keyword evidence="2" id="KW-0472">Membrane</keyword>
<dbReference type="InterPro" id="IPR000160">
    <property type="entry name" value="GGDEF_dom"/>
</dbReference>
<dbReference type="eggNOG" id="COG3829">
    <property type="taxonomic scope" value="Bacteria"/>
</dbReference>
<dbReference type="PROSITE" id="PS50883">
    <property type="entry name" value="EAL"/>
    <property type="match status" value="1"/>
</dbReference>
<dbReference type="SMART" id="SM00267">
    <property type="entry name" value="GGDEF"/>
    <property type="match status" value="1"/>
</dbReference>
<dbReference type="CDD" id="cd01948">
    <property type="entry name" value="EAL"/>
    <property type="match status" value="1"/>
</dbReference>
<dbReference type="PANTHER" id="PTHR33121">
    <property type="entry name" value="CYCLIC DI-GMP PHOSPHODIESTERASE PDEF"/>
    <property type="match status" value="1"/>
</dbReference>
<dbReference type="InterPro" id="IPR035919">
    <property type="entry name" value="EAL_sf"/>
</dbReference>
<accession>D5V2S6</accession>
<dbReference type="HOGENOM" id="CLU_000445_70_50_7"/>
<proteinExistence type="predicted"/>
<dbReference type="Gene3D" id="3.30.450.20">
    <property type="entry name" value="PAS domain"/>
    <property type="match status" value="2"/>
</dbReference>
<dbReference type="Pfam" id="PF00990">
    <property type="entry name" value="GGDEF"/>
    <property type="match status" value="1"/>
</dbReference>
<dbReference type="NCBIfam" id="TIGR00229">
    <property type="entry name" value="sensory_box"/>
    <property type="match status" value="1"/>
</dbReference>
<keyword evidence="2" id="KW-0812">Transmembrane</keyword>
<evidence type="ECO:0000259" key="5">
    <source>
        <dbReference type="PROSITE" id="PS50883"/>
    </source>
</evidence>
<feature type="domain" description="GGDEF" evidence="6">
    <location>
        <begin position="348"/>
        <end position="485"/>
    </location>
</feature>
<dbReference type="STRING" id="572480.Arnit_0844"/>
<dbReference type="eggNOG" id="COG2200">
    <property type="taxonomic scope" value="Bacteria"/>
</dbReference>
<keyword evidence="1" id="KW-0175">Coiled coil</keyword>
<feature type="domain" description="EAL" evidence="5">
    <location>
        <begin position="485"/>
        <end position="720"/>
    </location>
</feature>
<dbReference type="Pfam" id="PF13426">
    <property type="entry name" value="PAS_9"/>
    <property type="match status" value="2"/>
</dbReference>
<dbReference type="NCBIfam" id="TIGR00254">
    <property type="entry name" value="GGDEF"/>
    <property type="match status" value="1"/>
</dbReference>
<dbReference type="KEGG" id="ant:Arnit_0844"/>
<dbReference type="SMART" id="SM00086">
    <property type="entry name" value="PAC"/>
    <property type="match status" value="1"/>
</dbReference>
<protein>
    <submittedName>
        <fullName evidence="7">Diguanylate cyclase/phosphodiesterase with PAS/PAC sensor(S)</fullName>
    </submittedName>
</protein>
<dbReference type="SUPFAM" id="SSF141868">
    <property type="entry name" value="EAL domain-like"/>
    <property type="match status" value="1"/>
</dbReference>
<dbReference type="SUPFAM" id="SSF55785">
    <property type="entry name" value="PYP-like sensor domain (PAS domain)"/>
    <property type="match status" value="2"/>
</dbReference>
<evidence type="ECO:0000256" key="2">
    <source>
        <dbReference type="SAM" id="Phobius"/>
    </source>
</evidence>
<dbReference type="InterPro" id="IPR001610">
    <property type="entry name" value="PAC"/>
</dbReference>
<feature type="transmembrane region" description="Helical" evidence="2">
    <location>
        <begin position="12"/>
        <end position="31"/>
    </location>
</feature>
<dbReference type="GO" id="GO:0071111">
    <property type="term" value="F:cyclic-guanylate-specific phosphodiesterase activity"/>
    <property type="evidence" value="ECO:0007669"/>
    <property type="project" value="InterPro"/>
</dbReference>
<evidence type="ECO:0000313" key="8">
    <source>
        <dbReference type="Proteomes" id="UP000000939"/>
    </source>
</evidence>
<dbReference type="PROSITE" id="PS50113">
    <property type="entry name" value="PAC"/>
    <property type="match status" value="1"/>
</dbReference>
<dbReference type="Gene3D" id="3.20.20.450">
    <property type="entry name" value="EAL domain"/>
    <property type="match status" value="1"/>
</dbReference>
<dbReference type="EMBL" id="CP001999">
    <property type="protein sequence ID" value="ADG92508.1"/>
    <property type="molecule type" value="Genomic_DNA"/>
</dbReference>
<dbReference type="eggNOG" id="COG2199">
    <property type="taxonomic scope" value="Bacteria"/>
</dbReference>
<dbReference type="InterPro" id="IPR000700">
    <property type="entry name" value="PAS-assoc_C"/>
</dbReference>
<dbReference type="Gene3D" id="3.30.70.270">
    <property type="match status" value="1"/>
</dbReference>
<evidence type="ECO:0000259" key="6">
    <source>
        <dbReference type="PROSITE" id="PS50887"/>
    </source>
</evidence>
<evidence type="ECO:0000256" key="1">
    <source>
        <dbReference type="SAM" id="Coils"/>
    </source>
</evidence>
<feature type="domain" description="PAS" evidence="3">
    <location>
        <begin position="219"/>
        <end position="270"/>
    </location>
</feature>
<reference evidence="7 8" key="1">
    <citation type="journal article" date="2010" name="Stand. Genomic Sci.">
        <title>Complete genome sequence of Arcobacter nitrofigilis type strain (CI).</title>
        <authorList>
            <person name="Pati A."/>
            <person name="Gronow S."/>
            <person name="Lapidus A."/>
            <person name="Copeland A."/>
            <person name="Glavina Del Rio T."/>
            <person name="Nolan M."/>
            <person name="Lucas S."/>
            <person name="Tice H."/>
            <person name="Cheng J.F."/>
            <person name="Han C."/>
            <person name="Chertkov O."/>
            <person name="Bruce D."/>
            <person name="Tapia R."/>
            <person name="Goodwin L."/>
            <person name="Pitluck S."/>
            <person name="Liolios K."/>
            <person name="Ivanova N."/>
            <person name="Mavromatis K."/>
            <person name="Chen A."/>
            <person name="Palaniappan K."/>
            <person name="Land M."/>
            <person name="Hauser L."/>
            <person name="Chang Y.J."/>
            <person name="Jeffries C.D."/>
            <person name="Detter J.C."/>
            <person name="Rohde M."/>
            <person name="Goker M."/>
            <person name="Bristow J."/>
            <person name="Eisen J.A."/>
            <person name="Markowitz V."/>
            <person name="Hugenholtz P."/>
            <person name="Klenk H.P."/>
            <person name="Kyrpides N.C."/>
        </authorList>
    </citation>
    <scope>NUCLEOTIDE SEQUENCE [LARGE SCALE GENOMIC DNA]</scope>
    <source>
        <strain evidence="8">ATCC 33309 / DSM 7299 / CCUG 15893 / LMG 7604 / NCTC 12251 / CI</strain>
    </source>
</reference>
<sequence length="720" mass="83662">MFKVESKIKFSNNYDFNILLYLFCYICLILIEEFKLDLKDIDYYDIIFKNTIDPILFLKDGKFIDCNKATLDILKIKSKKELSNISPSQLSPLYQPDGRLSKEKEKEIIQKCSKNGFIRFEWLHIDLNKKEFWVEVTLRKSTLKNEEIFIGSWRDISQIKEKEKNILKKNEELKKRYTQIDKYNNVLKDIIDSDLTEALLHLEGYKKALDESSIVSKTNTKGIITYVNNKFCEISGYEEKELLGKNHNIIRNPANSKEFFKKMWGTLENKNIFRGVISNKKKDGSIYYVNSTIIPVLDSNNEIKEYIGIRNDVTSLFEKDEIITKQFTDNVTGLPNRQKLVEDSKNLLFPKLAMININYFRDINDTYGIDVGDFVLKEFSNKLSTLSDLNINIYRISGDLFGILAFGNYTTESLKILCLDFLDEVKINPIKYDGHALNLSFSIGISSGREWLLVEAEMALQQAKAENKVLVMNLENKNNDALKKKVELTNKIKYALKNDNLLIYGQKIINNITGETKYEVLMRLKVDDKILSPYFFLEHAKKARLYHEMTRKMIKLACEYFKDKENSFSINLTIQDITNEETVEYLTNVLLETKTNKRIILEIVESEQINQFEKVTSFIKKMKHLGARIAIDDFGTGYSNFEYIIKLNVDILKIDGSLIRNIHKDKNIFIAVSTIVNFAKQLGLEIVAEFVDSQEVLETIKSLNIDCAQGYFLHEPEHLI</sequence>
<dbReference type="PROSITE" id="PS50887">
    <property type="entry name" value="GGDEF"/>
    <property type="match status" value="1"/>
</dbReference>
<dbReference type="OrthoDB" id="9790732at2"/>
<evidence type="ECO:0000313" key="7">
    <source>
        <dbReference type="EMBL" id="ADG92508.1"/>
    </source>
</evidence>
<dbReference type="InterPro" id="IPR001633">
    <property type="entry name" value="EAL_dom"/>
</dbReference>
<organism evidence="7 8">
    <name type="scientific">Arcobacter nitrofigilis (strain ATCC 33309 / DSM 7299 / CCUG 15893 / LMG 7604 / NCTC 12251 / CI)</name>
    <name type="common">Campylobacter nitrofigilis</name>
    <dbReference type="NCBI Taxonomy" id="572480"/>
    <lineage>
        <taxon>Bacteria</taxon>
        <taxon>Pseudomonadati</taxon>
        <taxon>Campylobacterota</taxon>
        <taxon>Epsilonproteobacteria</taxon>
        <taxon>Campylobacterales</taxon>
        <taxon>Arcobacteraceae</taxon>
        <taxon>Arcobacter</taxon>
    </lineage>
</organism>
<dbReference type="PROSITE" id="PS50112">
    <property type="entry name" value="PAS"/>
    <property type="match status" value="1"/>
</dbReference>
<dbReference type="CDD" id="cd01949">
    <property type="entry name" value="GGDEF"/>
    <property type="match status" value="1"/>
</dbReference>
<dbReference type="Pfam" id="PF00563">
    <property type="entry name" value="EAL"/>
    <property type="match status" value="1"/>
</dbReference>
<dbReference type="SUPFAM" id="SSF55073">
    <property type="entry name" value="Nucleotide cyclase"/>
    <property type="match status" value="1"/>
</dbReference>
<name>D5V2S6_ARCNC</name>
<keyword evidence="8" id="KW-1185">Reference proteome</keyword>
<dbReference type="SMART" id="SM00052">
    <property type="entry name" value="EAL"/>
    <property type="match status" value="1"/>
</dbReference>
<dbReference type="PANTHER" id="PTHR33121:SF79">
    <property type="entry name" value="CYCLIC DI-GMP PHOSPHODIESTERASE PDED-RELATED"/>
    <property type="match status" value="1"/>
</dbReference>
<dbReference type="Proteomes" id="UP000000939">
    <property type="component" value="Chromosome"/>
</dbReference>
<dbReference type="InterPro" id="IPR000014">
    <property type="entry name" value="PAS"/>
</dbReference>